<dbReference type="PROSITE" id="PS50181">
    <property type="entry name" value="FBOX"/>
    <property type="match status" value="1"/>
</dbReference>
<reference evidence="3" key="1">
    <citation type="submission" date="2020-06" db="EMBL/GenBank/DDBJ databases">
        <title>WGS assembly of Ceratodon purpureus strain R40.</title>
        <authorList>
            <person name="Carey S.B."/>
            <person name="Jenkins J."/>
            <person name="Shu S."/>
            <person name="Lovell J.T."/>
            <person name="Sreedasyam A."/>
            <person name="Maumus F."/>
            <person name="Tiley G.P."/>
            <person name="Fernandez-Pozo N."/>
            <person name="Barry K."/>
            <person name="Chen C."/>
            <person name="Wang M."/>
            <person name="Lipzen A."/>
            <person name="Daum C."/>
            <person name="Saski C.A."/>
            <person name="Payton A.C."/>
            <person name="Mcbreen J.C."/>
            <person name="Conrad R.E."/>
            <person name="Kollar L.M."/>
            <person name="Olsson S."/>
            <person name="Huttunen S."/>
            <person name="Landis J.B."/>
            <person name="Wickett N.J."/>
            <person name="Johnson M.G."/>
            <person name="Rensing S.A."/>
            <person name="Grimwood J."/>
            <person name="Schmutz J."/>
            <person name="Mcdaniel S.F."/>
        </authorList>
    </citation>
    <scope>NUCLEOTIDE SEQUENCE</scope>
    <source>
        <strain evidence="3">R40</strain>
    </source>
</reference>
<dbReference type="Gene3D" id="1.20.1280.50">
    <property type="match status" value="1"/>
</dbReference>
<name>A0A8T0H4X5_CERPU</name>
<evidence type="ECO:0000313" key="3">
    <source>
        <dbReference type="EMBL" id="KAG0566333.1"/>
    </source>
</evidence>
<organism evidence="3 4">
    <name type="scientific">Ceratodon purpureus</name>
    <name type="common">Fire moss</name>
    <name type="synonym">Dicranum purpureum</name>
    <dbReference type="NCBI Taxonomy" id="3225"/>
    <lineage>
        <taxon>Eukaryota</taxon>
        <taxon>Viridiplantae</taxon>
        <taxon>Streptophyta</taxon>
        <taxon>Embryophyta</taxon>
        <taxon>Bryophyta</taxon>
        <taxon>Bryophytina</taxon>
        <taxon>Bryopsida</taxon>
        <taxon>Dicranidae</taxon>
        <taxon>Pseudoditrichales</taxon>
        <taxon>Ditrichaceae</taxon>
        <taxon>Ceratodon</taxon>
    </lineage>
</organism>
<dbReference type="EMBL" id="CM026428">
    <property type="protein sequence ID" value="KAG0566333.1"/>
    <property type="molecule type" value="Genomic_DNA"/>
</dbReference>
<feature type="domain" description="F-box" evidence="2">
    <location>
        <begin position="18"/>
        <end position="63"/>
    </location>
</feature>
<dbReference type="Pfam" id="PF00646">
    <property type="entry name" value="F-box"/>
    <property type="match status" value="1"/>
</dbReference>
<comment type="caution">
    <text evidence="3">The sequence shown here is derived from an EMBL/GenBank/DDBJ whole genome shotgun (WGS) entry which is preliminary data.</text>
</comment>
<dbReference type="InterPro" id="IPR036047">
    <property type="entry name" value="F-box-like_dom_sf"/>
</dbReference>
<protein>
    <recommendedName>
        <fullName evidence="2">F-box domain-containing protein</fullName>
    </recommendedName>
</protein>
<feature type="region of interest" description="Disordered" evidence="1">
    <location>
        <begin position="1"/>
        <end position="21"/>
    </location>
</feature>
<evidence type="ECO:0000313" key="4">
    <source>
        <dbReference type="Proteomes" id="UP000822688"/>
    </source>
</evidence>
<dbReference type="SUPFAM" id="SSF81383">
    <property type="entry name" value="F-box domain"/>
    <property type="match status" value="1"/>
</dbReference>
<dbReference type="Proteomes" id="UP000822688">
    <property type="component" value="Chromosome 7"/>
</dbReference>
<dbReference type="AlphaFoldDB" id="A0A8T0H4X5"/>
<dbReference type="SMART" id="SM00256">
    <property type="entry name" value="FBOX"/>
    <property type="match status" value="1"/>
</dbReference>
<gene>
    <name evidence="3" type="ORF">KC19_7G055600</name>
</gene>
<proteinExistence type="predicted"/>
<sequence length="396" mass="45261">MTIISKTLTFDPETPPSSSPWNKLPDPLIGMILSWLPTAEFIRSRTVCRRWNSLPETVDFRKIITSRTPWDNNSSPWFMLFSKTNAVVYNAYLNKWINLPVPVAAHKTLCWPVASDGGLVLYYNSKQKGFAVGNPILPRAWYELPPLWNVKCFEAAGLLVTNRDTCAYKIVIMGKNKALKDITESCGLVPPGCHPSNSNVVCCGTLYFWCDPDALVSFNMESRKWERVTTIMPDELEKQTLISQALIQCERRIFMIGACEEYSHREGVRVWILDVDNLSRTMQWVRYDEMPRELFKKFIGDGLSEILCVGCDDMCLLTTQAGTMILTYGIQDRKWDSVPDYRTFSRLPVNSFIDGIAFWPRIDASPHSQHTDSIPDAENIPHLAPPKPYHHEISRM</sequence>
<accession>A0A8T0H4X5</accession>
<dbReference type="InterPro" id="IPR050796">
    <property type="entry name" value="SCF_F-box_component"/>
</dbReference>
<keyword evidence="4" id="KW-1185">Reference proteome</keyword>
<evidence type="ECO:0000259" key="2">
    <source>
        <dbReference type="PROSITE" id="PS50181"/>
    </source>
</evidence>
<evidence type="ECO:0000256" key="1">
    <source>
        <dbReference type="SAM" id="MobiDB-lite"/>
    </source>
</evidence>
<dbReference type="InterPro" id="IPR001810">
    <property type="entry name" value="F-box_dom"/>
</dbReference>
<dbReference type="PANTHER" id="PTHR31672">
    <property type="entry name" value="BNACNNG10540D PROTEIN"/>
    <property type="match status" value="1"/>
</dbReference>